<sequence length="77" mass="8837">MRLNPHTGSKGADIDNENPVLFTAEYLFLLDKLGVLRGDLKARYQQKIKQAIAKLQLEPGLFDRYPEDKYKNTMPLS</sequence>
<dbReference type="Proteomes" id="UP000076962">
    <property type="component" value="Unassembled WGS sequence"/>
</dbReference>
<protein>
    <submittedName>
        <fullName evidence="1">Uncharacterized protein</fullName>
    </submittedName>
</protein>
<keyword evidence="2" id="KW-1185">Reference proteome</keyword>
<evidence type="ECO:0000313" key="2">
    <source>
        <dbReference type="Proteomes" id="UP000076962"/>
    </source>
</evidence>
<gene>
    <name evidence="1" type="ORF">THIOM_000068</name>
</gene>
<accession>A0A176S819</accession>
<name>A0A176S819_9GAMM</name>
<comment type="caution">
    <text evidence="1">The sequence shown here is derived from an EMBL/GenBank/DDBJ whole genome shotgun (WGS) entry which is preliminary data.</text>
</comment>
<reference evidence="1 2" key="1">
    <citation type="submission" date="2016-05" db="EMBL/GenBank/DDBJ databases">
        <title>Single-cell genome of chain-forming Candidatus Thiomargarita nelsonii and comparison to other large sulfur-oxidizing bacteria.</title>
        <authorList>
            <person name="Winkel M."/>
            <person name="Salman V."/>
            <person name="Woyke T."/>
            <person name="Schulz-Vogt H."/>
            <person name="Richter M."/>
            <person name="Flood B."/>
            <person name="Bailey J."/>
            <person name="Amann R."/>
            <person name="Mussmann M."/>
        </authorList>
    </citation>
    <scope>NUCLEOTIDE SEQUENCE [LARGE SCALE GENOMIC DNA]</scope>
    <source>
        <strain evidence="1 2">THI036</strain>
    </source>
</reference>
<organism evidence="1 2">
    <name type="scientific">Candidatus Thiomargarita nelsonii</name>
    <dbReference type="NCBI Taxonomy" id="1003181"/>
    <lineage>
        <taxon>Bacteria</taxon>
        <taxon>Pseudomonadati</taxon>
        <taxon>Pseudomonadota</taxon>
        <taxon>Gammaproteobacteria</taxon>
        <taxon>Thiotrichales</taxon>
        <taxon>Thiotrichaceae</taxon>
        <taxon>Thiomargarita</taxon>
    </lineage>
</organism>
<dbReference type="AlphaFoldDB" id="A0A176S819"/>
<proteinExistence type="predicted"/>
<evidence type="ECO:0000313" key="1">
    <source>
        <dbReference type="EMBL" id="OAD24084.1"/>
    </source>
</evidence>
<dbReference type="EMBL" id="LUTY01000018">
    <property type="protein sequence ID" value="OAD24084.1"/>
    <property type="molecule type" value="Genomic_DNA"/>
</dbReference>